<dbReference type="PROSITE" id="PS51883">
    <property type="entry name" value="OBG"/>
    <property type="match status" value="1"/>
</dbReference>
<dbReference type="Gene3D" id="2.70.210.12">
    <property type="entry name" value="GTP1/OBG domain"/>
    <property type="match status" value="1"/>
</dbReference>
<dbReference type="SUPFAM" id="SSF52540">
    <property type="entry name" value="P-loop containing nucleoside triphosphate hydrolases"/>
    <property type="match status" value="1"/>
</dbReference>
<dbReference type="PANTHER" id="PTHR11702">
    <property type="entry name" value="DEVELOPMENTALLY REGULATED GTP-BINDING PROTEIN-RELATED"/>
    <property type="match status" value="1"/>
</dbReference>
<sequence length="1197" mass="132593">MMPPRCSLSPGFFLPFLYPTLFRSVARGPRACFSIVSTSVSEDIDRTAASTTSDAIPISRLNPTPDDYSISSFADKASISIQAGGGGHGCISFLREAYLANGPANGGDGGHGGNIYIQAVHGENSLHKLARRRIIRAGRGKTGQGSNRGGARGEDVIIQVPIGTVIREIDRIDPVVEETLLYRQAREKEREYEKLVREAEAAAQASEGTGVGESEALRLNVDLPEPPEHPNAHKFVLYPGMSPGERRNLSLPRLWNRERLYAQPEAPIHLDLSVASPRPILLAAGGLGGLGNPHFVSKDRPRPLFATKGERAVRMQLELELKLLADVGFVGLPNAGKSTLLRALTRSRARVGNWAFTTLQPNIGTVVLDNHKGRPIAKPRSSGRSHSVIHDVTFGSVVVSHQPGQAQIGEPPEPRKRFTIADIPGLIEGAHLDRGLGIEFLRHVERAGVLAFVIDLSAGDAVKALKALWTEVGLYARMREDEEREREASEHIDWQGDGTTLATGRMMIAELPEPTTEPTGLYIAAKPWFVIATKGDLPETEENFNKLKEYLDAITNGEALHPSGVEDAWTEDCVAIPMIDIGNENPRNNLYNKPQSGQCLLIVSFKAATPSRDWRPHRYLFTELSQRKHDVIAVIGALRVVTKGYKCLADLGKASQEFIELVDEIESVHAYLGMLHSVLGSSTQAFATVDLTPLGAALSRLDYTIKRLQSALEQVEVDSKTSDDRRISKIKWQIYKSRVIQLRDEVHSRKQDLVDKVGILQLALRLTWTSVFGPGASLHLRVARVVTDQRARTVAACGTPQMLRYLFETRKALPNDMAPCGESLLLPDFFGCSPALLVRYRARHEPALYRSINKLQLLAEDYCSSRLPNYLLYEVLTKGSDADLERALNENPSLVNEPTEFGLTPLHRATKLGRCSAMKLLLLRGADPNKRDVFWRAPLHSAILANNSEAIQILLPFASDINLLDRRGRNPLELALWWSSSKIISLLLSSSINKGKLIRDGPWNAFEWLARREKSFCEDEDEMEAIAHHLLNAGLKFDDYGGVPCEQAVKENNCHALRVLLKLGAKFYIPGEGEPSILHTAGYYARLETIKLLSEVDIKELDPDAKFGGWTAIEIFEHRETQADGKLFPRQTRPTGEETMAFRAFINEVRERYRNTRILLEAEAPKFDNSGGNGVLFGEEDRKVVAKQQPLPGTWVE</sequence>
<proteinExistence type="predicted"/>
<dbReference type="InterPro" id="IPR036770">
    <property type="entry name" value="Ankyrin_rpt-contain_sf"/>
</dbReference>
<dbReference type="Pfam" id="PF01018">
    <property type="entry name" value="GTP1_OBG"/>
    <property type="match status" value="2"/>
</dbReference>
<dbReference type="GO" id="GO:0005525">
    <property type="term" value="F:GTP binding"/>
    <property type="evidence" value="ECO:0007669"/>
    <property type="project" value="UniProtKB-KW"/>
</dbReference>
<dbReference type="InterPro" id="IPR006073">
    <property type="entry name" value="GTP-bd"/>
</dbReference>
<dbReference type="GO" id="GO:0042254">
    <property type="term" value="P:ribosome biogenesis"/>
    <property type="evidence" value="ECO:0007669"/>
    <property type="project" value="UniProtKB-UniRule"/>
</dbReference>
<dbReference type="PANTHER" id="PTHR11702:SF31">
    <property type="entry name" value="MITOCHONDRIAL RIBOSOME-ASSOCIATED GTPASE 2"/>
    <property type="match status" value="1"/>
</dbReference>
<dbReference type="GO" id="GO:0005739">
    <property type="term" value="C:mitochondrion"/>
    <property type="evidence" value="ECO:0007669"/>
    <property type="project" value="TreeGrafter"/>
</dbReference>
<organism evidence="6 7">
    <name type="scientific">Xylaria flabelliformis</name>
    <dbReference type="NCBI Taxonomy" id="2512241"/>
    <lineage>
        <taxon>Eukaryota</taxon>
        <taxon>Fungi</taxon>
        <taxon>Dikarya</taxon>
        <taxon>Ascomycota</taxon>
        <taxon>Pezizomycotina</taxon>
        <taxon>Sordariomycetes</taxon>
        <taxon>Xylariomycetidae</taxon>
        <taxon>Xylariales</taxon>
        <taxon>Xylariaceae</taxon>
        <taxon>Xylaria</taxon>
    </lineage>
</organism>
<dbReference type="CDD" id="cd01898">
    <property type="entry name" value="Obg"/>
    <property type="match status" value="1"/>
</dbReference>
<gene>
    <name evidence="6" type="ORF">FHL15_000108</name>
</gene>
<dbReference type="SMART" id="SM00248">
    <property type="entry name" value="ANK"/>
    <property type="match status" value="4"/>
</dbReference>
<reference evidence="7" key="1">
    <citation type="submission" date="2019-06" db="EMBL/GenBank/DDBJ databases">
        <title>Draft genome sequence of the griseofulvin-producing fungus Xylaria cubensis strain G536.</title>
        <authorList>
            <person name="Mead M.E."/>
            <person name="Raja H.A."/>
            <person name="Steenwyk J.L."/>
            <person name="Knowles S.L."/>
            <person name="Oberlies N.H."/>
            <person name="Rokas A."/>
        </authorList>
    </citation>
    <scope>NUCLEOTIDE SEQUENCE [LARGE SCALE GENOMIC DNA]</scope>
    <source>
        <strain evidence="7">G536</strain>
    </source>
</reference>
<dbReference type="Gene3D" id="1.25.40.20">
    <property type="entry name" value="Ankyrin repeat-containing domain"/>
    <property type="match status" value="1"/>
</dbReference>
<dbReference type="Pfam" id="PF01926">
    <property type="entry name" value="MMR_HSR1"/>
    <property type="match status" value="1"/>
</dbReference>
<keyword evidence="3" id="KW-0040">ANK repeat</keyword>
<dbReference type="InterPro" id="IPR045086">
    <property type="entry name" value="OBG_GTPase"/>
</dbReference>
<evidence type="ECO:0000259" key="4">
    <source>
        <dbReference type="PROSITE" id="PS51710"/>
    </source>
</evidence>
<dbReference type="SUPFAM" id="SSF48403">
    <property type="entry name" value="Ankyrin repeat"/>
    <property type="match status" value="1"/>
</dbReference>
<dbReference type="PROSITE" id="PS50088">
    <property type="entry name" value="ANK_REPEAT"/>
    <property type="match status" value="2"/>
</dbReference>
<dbReference type="STRING" id="2512241.A0A553IF12"/>
<evidence type="ECO:0000313" key="6">
    <source>
        <dbReference type="EMBL" id="TRX98766.1"/>
    </source>
</evidence>
<comment type="caution">
    <text evidence="6">The sequence shown here is derived from an EMBL/GenBank/DDBJ whole genome shotgun (WGS) entry which is preliminary data.</text>
</comment>
<dbReference type="EMBL" id="VFLP01000001">
    <property type="protein sequence ID" value="TRX98766.1"/>
    <property type="molecule type" value="Genomic_DNA"/>
</dbReference>
<dbReference type="Gene3D" id="3.40.50.300">
    <property type="entry name" value="P-loop containing nucleotide triphosphate hydrolases"/>
    <property type="match status" value="1"/>
</dbReference>
<dbReference type="PROSITE" id="PS51710">
    <property type="entry name" value="G_OBG"/>
    <property type="match status" value="1"/>
</dbReference>
<keyword evidence="1" id="KW-0547">Nucleotide-binding</keyword>
<feature type="domain" description="OBG-type G" evidence="4">
    <location>
        <begin position="325"/>
        <end position="552"/>
    </location>
</feature>
<evidence type="ECO:0008006" key="8">
    <source>
        <dbReference type="Google" id="ProtNLM"/>
    </source>
</evidence>
<feature type="repeat" description="ANK" evidence="3">
    <location>
        <begin position="901"/>
        <end position="933"/>
    </location>
</feature>
<protein>
    <recommendedName>
        <fullName evidence="8">Obg family GTPase CgtA</fullName>
    </recommendedName>
</protein>
<name>A0A553IF12_9PEZI</name>
<accession>A0A553IF12</accession>
<dbReference type="AlphaFoldDB" id="A0A553IF12"/>
<dbReference type="SUPFAM" id="SSF82051">
    <property type="entry name" value="Obg GTP-binding protein N-terminal domain"/>
    <property type="match status" value="1"/>
</dbReference>
<evidence type="ECO:0000256" key="3">
    <source>
        <dbReference type="PROSITE-ProRule" id="PRU00023"/>
    </source>
</evidence>
<dbReference type="Pfam" id="PF12796">
    <property type="entry name" value="Ank_2"/>
    <property type="match status" value="1"/>
</dbReference>
<evidence type="ECO:0000313" key="7">
    <source>
        <dbReference type="Proteomes" id="UP000319160"/>
    </source>
</evidence>
<dbReference type="Proteomes" id="UP000319160">
    <property type="component" value="Unassembled WGS sequence"/>
</dbReference>
<dbReference type="PROSITE" id="PS50297">
    <property type="entry name" value="ANK_REP_REGION"/>
    <property type="match status" value="1"/>
</dbReference>
<dbReference type="GO" id="GO:0003924">
    <property type="term" value="F:GTPase activity"/>
    <property type="evidence" value="ECO:0007669"/>
    <property type="project" value="InterPro"/>
</dbReference>
<dbReference type="InterPro" id="IPR002110">
    <property type="entry name" value="Ankyrin_rpt"/>
</dbReference>
<evidence type="ECO:0000256" key="2">
    <source>
        <dbReference type="ARBA" id="ARBA00023134"/>
    </source>
</evidence>
<evidence type="ECO:0000259" key="5">
    <source>
        <dbReference type="PROSITE" id="PS51883"/>
    </source>
</evidence>
<feature type="repeat" description="ANK" evidence="3">
    <location>
        <begin position="934"/>
        <end position="966"/>
    </location>
</feature>
<dbReference type="PRINTS" id="PR00326">
    <property type="entry name" value="GTP1OBG"/>
</dbReference>
<evidence type="ECO:0000256" key="1">
    <source>
        <dbReference type="ARBA" id="ARBA00022741"/>
    </source>
</evidence>
<dbReference type="InterPro" id="IPR036726">
    <property type="entry name" value="GTP1_OBG_dom_sf"/>
</dbReference>
<dbReference type="InterPro" id="IPR027417">
    <property type="entry name" value="P-loop_NTPase"/>
</dbReference>
<dbReference type="InterPro" id="IPR006169">
    <property type="entry name" value="GTP1_OBG_dom"/>
</dbReference>
<dbReference type="InterPro" id="IPR031167">
    <property type="entry name" value="G_OBG"/>
</dbReference>
<keyword evidence="7" id="KW-1185">Reference proteome</keyword>
<keyword evidence="2" id="KW-0342">GTP-binding</keyword>
<feature type="domain" description="Obg" evidence="5">
    <location>
        <begin position="71"/>
        <end position="324"/>
    </location>
</feature>
<dbReference type="OrthoDB" id="347018at2759"/>